<evidence type="ECO:0000256" key="1">
    <source>
        <dbReference type="SAM" id="MobiDB-lite"/>
    </source>
</evidence>
<dbReference type="EMBL" id="LR699553">
    <property type="protein sequence ID" value="VVD29442.1"/>
    <property type="molecule type" value="Genomic_DNA"/>
</dbReference>
<name>A0A5Q4ZEZ2_9BURK</name>
<evidence type="ECO:0000313" key="3">
    <source>
        <dbReference type="Proteomes" id="UP000325811"/>
    </source>
</evidence>
<proteinExistence type="predicted"/>
<dbReference type="Proteomes" id="UP000325811">
    <property type="component" value="Chromosome I"/>
</dbReference>
<dbReference type="AlphaFoldDB" id="A0A5Q4ZEZ2"/>
<reference evidence="2 3" key="1">
    <citation type="submission" date="2019-08" db="EMBL/GenBank/DDBJ databases">
        <authorList>
            <person name="Herpell B J."/>
        </authorList>
    </citation>
    <scope>NUCLEOTIDE SEQUENCE [LARGE SCALE GENOMIC DNA]</scope>
    <source>
        <strain evidence="3">Msb3</strain>
    </source>
</reference>
<dbReference type="RefSeq" id="WP_165184131.1">
    <property type="nucleotide sequence ID" value="NZ_LR699553.1"/>
</dbReference>
<organism evidence="2 3">
    <name type="scientific">Paraburkholderia dioscoreae</name>
    <dbReference type="NCBI Taxonomy" id="2604047"/>
    <lineage>
        <taxon>Bacteria</taxon>
        <taxon>Pseudomonadati</taxon>
        <taxon>Pseudomonadota</taxon>
        <taxon>Betaproteobacteria</taxon>
        <taxon>Burkholderiales</taxon>
        <taxon>Burkholderiaceae</taxon>
        <taxon>Paraburkholderia</taxon>
    </lineage>
</organism>
<sequence>MDFLTGEKDGGGRKEGFESYVTGVTSRYMRLHEAAACTVAVAEYGKRFRTAARTVQGVGHFVRRAAVCRIRKPVGRRASRGLKAAPHTSARTSKLAAHIQ</sequence>
<accession>A0A5Q4ZEZ2</accession>
<dbReference type="KEGG" id="pdio:PDMSB3_2986"/>
<gene>
    <name evidence="2" type="ORF">PDMSB3_2986</name>
</gene>
<protein>
    <submittedName>
        <fullName evidence="2">Uncharacterized protein</fullName>
    </submittedName>
</protein>
<keyword evidence="3" id="KW-1185">Reference proteome</keyword>
<evidence type="ECO:0000313" key="2">
    <source>
        <dbReference type="EMBL" id="VVD29442.1"/>
    </source>
</evidence>
<feature type="region of interest" description="Disordered" evidence="1">
    <location>
        <begin position="78"/>
        <end position="100"/>
    </location>
</feature>